<keyword evidence="3" id="KW-1185">Reference proteome</keyword>
<dbReference type="EMBL" id="FONV01000009">
    <property type="protein sequence ID" value="SFF37348.1"/>
    <property type="molecule type" value="Genomic_DNA"/>
</dbReference>
<feature type="region of interest" description="Disordered" evidence="1">
    <location>
        <begin position="1"/>
        <end position="47"/>
    </location>
</feature>
<evidence type="ECO:0000313" key="3">
    <source>
        <dbReference type="Proteomes" id="UP000199645"/>
    </source>
</evidence>
<feature type="compositionally biased region" description="Basic and acidic residues" evidence="1">
    <location>
        <begin position="15"/>
        <end position="31"/>
    </location>
</feature>
<organism evidence="2 3">
    <name type="scientific">Actinoplanes philippinensis</name>
    <dbReference type="NCBI Taxonomy" id="35752"/>
    <lineage>
        <taxon>Bacteria</taxon>
        <taxon>Bacillati</taxon>
        <taxon>Actinomycetota</taxon>
        <taxon>Actinomycetes</taxon>
        <taxon>Micromonosporales</taxon>
        <taxon>Micromonosporaceae</taxon>
        <taxon>Actinoplanes</taxon>
    </lineage>
</organism>
<name>A0A1I2I6T7_9ACTN</name>
<dbReference type="RefSeq" id="WP_177319887.1">
    <property type="nucleotide sequence ID" value="NZ_BOMT01000052.1"/>
</dbReference>
<dbReference type="Proteomes" id="UP000199645">
    <property type="component" value="Unassembled WGS sequence"/>
</dbReference>
<dbReference type="STRING" id="35752.SAMN05421541_109314"/>
<sequence length="47" mass="5032">MPDDSVAEPPSPLELSREPHDSARDDADAHDAAGAADHQSHDPYQPL</sequence>
<protein>
    <submittedName>
        <fullName evidence="2">Uncharacterized protein</fullName>
    </submittedName>
</protein>
<proteinExistence type="predicted"/>
<evidence type="ECO:0000313" key="2">
    <source>
        <dbReference type="EMBL" id="SFF37348.1"/>
    </source>
</evidence>
<evidence type="ECO:0000256" key="1">
    <source>
        <dbReference type="SAM" id="MobiDB-lite"/>
    </source>
</evidence>
<reference evidence="2 3" key="1">
    <citation type="submission" date="2016-10" db="EMBL/GenBank/DDBJ databases">
        <authorList>
            <person name="de Groot N.N."/>
        </authorList>
    </citation>
    <scope>NUCLEOTIDE SEQUENCE [LARGE SCALE GENOMIC DNA]</scope>
    <source>
        <strain evidence="2 3">DSM 43019</strain>
    </source>
</reference>
<accession>A0A1I2I6T7</accession>
<dbReference type="AlphaFoldDB" id="A0A1I2I6T7"/>
<gene>
    <name evidence="2" type="ORF">SAMN05421541_109314</name>
</gene>